<name>A0ABZ1ZU54_STRAQ</name>
<feature type="transmembrane region" description="Helical" evidence="1">
    <location>
        <begin position="163"/>
        <end position="181"/>
    </location>
</feature>
<evidence type="ECO:0008006" key="4">
    <source>
        <dbReference type="Google" id="ProtNLM"/>
    </source>
</evidence>
<evidence type="ECO:0000256" key="1">
    <source>
        <dbReference type="SAM" id="Phobius"/>
    </source>
</evidence>
<keyword evidence="1" id="KW-1133">Transmembrane helix</keyword>
<keyword evidence="3" id="KW-1185">Reference proteome</keyword>
<keyword evidence="1" id="KW-0472">Membrane</keyword>
<feature type="transmembrane region" description="Helical" evidence="1">
    <location>
        <begin position="187"/>
        <end position="204"/>
    </location>
</feature>
<evidence type="ECO:0000313" key="3">
    <source>
        <dbReference type="Proteomes" id="UP001431926"/>
    </source>
</evidence>
<feature type="transmembrane region" description="Helical" evidence="1">
    <location>
        <begin position="70"/>
        <end position="92"/>
    </location>
</feature>
<reference evidence="2" key="1">
    <citation type="submission" date="2022-10" db="EMBL/GenBank/DDBJ databases">
        <title>The complete genomes of actinobacterial strains from the NBC collection.</title>
        <authorList>
            <person name="Joergensen T.S."/>
            <person name="Alvarez Arevalo M."/>
            <person name="Sterndorff E.B."/>
            <person name="Faurdal D."/>
            <person name="Vuksanovic O."/>
            <person name="Mourched A.-S."/>
            <person name="Charusanti P."/>
            <person name="Shaw S."/>
            <person name="Blin K."/>
            <person name="Weber T."/>
        </authorList>
    </citation>
    <scope>NUCLEOTIDE SEQUENCE</scope>
    <source>
        <strain evidence="2">NBC_01436</strain>
    </source>
</reference>
<sequence>MWLAVRAGFAERGLVRAIPLTLTAVCLIALFQMAQRQRSPCWGYGLVRDVGFVRAADAWWLALVRTPLSLFVPAVDLPVWGAMAQVLLVFGISEITLGRRRTLLIAYLCTLAGVLYARIGVAIGPDGVLGLPVADAHVVDTGPSGAVVGLAMYVCLRFRAWSTGALLIVLMVVEAIVKPNLASKEHLVAITVAVVVSALSAVLGERNRAPRT</sequence>
<keyword evidence="1" id="KW-0812">Transmembrane</keyword>
<organism evidence="2 3">
    <name type="scientific">Streptomyces anulatus</name>
    <name type="common">Streptomyces chrysomallus</name>
    <dbReference type="NCBI Taxonomy" id="1892"/>
    <lineage>
        <taxon>Bacteria</taxon>
        <taxon>Bacillati</taxon>
        <taxon>Actinomycetota</taxon>
        <taxon>Actinomycetes</taxon>
        <taxon>Kitasatosporales</taxon>
        <taxon>Streptomycetaceae</taxon>
        <taxon>Streptomyces</taxon>
    </lineage>
</organism>
<feature type="transmembrane region" description="Helical" evidence="1">
    <location>
        <begin position="136"/>
        <end position="156"/>
    </location>
</feature>
<gene>
    <name evidence="2" type="ORF">OG367_33880</name>
</gene>
<proteinExistence type="predicted"/>
<dbReference type="EMBL" id="CP109491">
    <property type="protein sequence ID" value="WUX42311.1"/>
    <property type="molecule type" value="Genomic_DNA"/>
</dbReference>
<feature type="transmembrane region" description="Helical" evidence="1">
    <location>
        <begin position="104"/>
        <end position="124"/>
    </location>
</feature>
<dbReference type="Proteomes" id="UP001431926">
    <property type="component" value="Chromosome"/>
</dbReference>
<protein>
    <recommendedName>
        <fullName evidence="4">Rhomboid family intramembrane serine protease</fullName>
    </recommendedName>
</protein>
<evidence type="ECO:0000313" key="2">
    <source>
        <dbReference type="EMBL" id="WUX42311.1"/>
    </source>
</evidence>
<accession>A0ABZ1ZU54</accession>